<feature type="transmembrane region" description="Helical" evidence="1">
    <location>
        <begin position="12"/>
        <end position="36"/>
    </location>
</feature>
<keyword evidence="1" id="KW-0472">Membrane</keyword>
<sequence>MTEANSWTESLIAVASTIPTENLAIVALVIVAITAIRRPR</sequence>
<evidence type="ECO:0000313" key="2">
    <source>
        <dbReference type="EMBL" id="XBQ21600.1"/>
    </source>
</evidence>
<keyword evidence="1" id="KW-1133">Transmembrane helix</keyword>
<keyword evidence="1" id="KW-0812">Transmembrane</keyword>
<proteinExistence type="predicted"/>
<organism evidence="2">
    <name type="scientific">Marinobacter sp. MMG032</name>
    <dbReference type="NCBI Taxonomy" id="3158548"/>
    <lineage>
        <taxon>Bacteria</taxon>
        <taxon>Pseudomonadati</taxon>
        <taxon>Pseudomonadota</taxon>
        <taxon>Gammaproteobacteria</taxon>
        <taxon>Pseudomonadales</taxon>
        <taxon>Marinobacteraceae</taxon>
        <taxon>Marinobacter</taxon>
    </lineage>
</organism>
<dbReference type="EMBL" id="CP157803">
    <property type="protein sequence ID" value="XBQ21600.1"/>
    <property type="molecule type" value="Genomic_DNA"/>
</dbReference>
<reference evidence="2" key="1">
    <citation type="submission" date="2024-05" db="EMBL/GenBank/DDBJ databases">
        <title>Draft Genome Sequences of Flagellimonas sp. MMG031 and Marinobacter sp. MMG032 Isolated from the dinoflagellate Symbiodinium pilosum.</title>
        <authorList>
            <person name="Shikuma N.J."/>
            <person name="Farrell M.V."/>
        </authorList>
    </citation>
    <scope>NUCLEOTIDE SEQUENCE</scope>
    <source>
        <strain evidence="2">MMG032</strain>
        <plasmid evidence="2">unnaned</plasmid>
    </source>
</reference>
<name>A0AAU7MTH0_9GAMM</name>
<protein>
    <submittedName>
        <fullName evidence="2">Uncharacterized protein</fullName>
    </submittedName>
</protein>
<keyword evidence="2" id="KW-0614">Plasmid</keyword>
<dbReference type="KEGG" id="mamm:ABNF92_19530"/>
<dbReference type="AlphaFoldDB" id="A0AAU7MTH0"/>
<evidence type="ECO:0000256" key="1">
    <source>
        <dbReference type="SAM" id="Phobius"/>
    </source>
</evidence>
<geneLocation type="plasmid" evidence="2">
    <name>unnaned</name>
</geneLocation>
<accession>A0AAU7MTH0</accession>
<dbReference type="RefSeq" id="WP_264186280.1">
    <property type="nucleotide sequence ID" value="NZ_CP157803.1"/>
</dbReference>
<gene>
    <name evidence="2" type="ORF">ABNF92_19530</name>
</gene>